<protein>
    <submittedName>
        <fullName evidence="5">HTH-type transcriptional regulator McbR</fullName>
    </submittedName>
</protein>
<dbReference type="InterPro" id="IPR036388">
    <property type="entry name" value="WH-like_DNA-bd_sf"/>
</dbReference>
<dbReference type="GO" id="GO:0003700">
    <property type="term" value="F:DNA-binding transcription factor activity"/>
    <property type="evidence" value="ECO:0007669"/>
    <property type="project" value="InterPro"/>
</dbReference>
<evidence type="ECO:0000313" key="6">
    <source>
        <dbReference type="Proteomes" id="UP000277294"/>
    </source>
</evidence>
<dbReference type="InterPro" id="IPR008920">
    <property type="entry name" value="TF_FadR/GntR_C"/>
</dbReference>
<evidence type="ECO:0000256" key="2">
    <source>
        <dbReference type="ARBA" id="ARBA00023125"/>
    </source>
</evidence>
<keyword evidence="6" id="KW-1185">Reference proteome</keyword>
<reference evidence="5 6" key="1">
    <citation type="submission" date="2018-10" db="EMBL/GenBank/DDBJ databases">
        <authorList>
            <person name="Criscuolo A."/>
        </authorList>
    </citation>
    <scope>NUCLEOTIDE SEQUENCE [LARGE SCALE GENOMIC DNA]</scope>
    <source>
        <strain evidence="5">DnA1</strain>
    </source>
</reference>
<dbReference type="Gene3D" id="1.20.120.530">
    <property type="entry name" value="GntR ligand-binding domain-like"/>
    <property type="match status" value="1"/>
</dbReference>
<evidence type="ECO:0000256" key="1">
    <source>
        <dbReference type="ARBA" id="ARBA00023015"/>
    </source>
</evidence>
<evidence type="ECO:0000256" key="3">
    <source>
        <dbReference type="ARBA" id="ARBA00023163"/>
    </source>
</evidence>
<dbReference type="EMBL" id="UWPJ01000012">
    <property type="protein sequence ID" value="VCU69284.1"/>
    <property type="molecule type" value="Genomic_DNA"/>
</dbReference>
<keyword evidence="1" id="KW-0805">Transcription regulation</keyword>
<keyword evidence="2" id="KW-0238">DNA-binding</keyword>
<dbReference type="PROSITE" id="PS50949">
    <property type="entry name" value="HTH_GNTR"/>
    <property type="match status" value="1"/>
</dbReference>
<dbReference type="SUPFAM" id="SSF46785">
    <property type="entry name" value="Winged helix' DNA-binding domain"/>
    <property type="match status" value="1"/>
</dbReference>
<dbReference type="InterPro" id="IPR000524">
    <property type="entry name" value="Tscrpt_reg_HTH_GntR"/>
</dbReference>
<dbReference type="PANTHER" id="PTHR43537:SF24">
    <property type="entry name" value="GLUCONATE OPERON TRANSCRIPTIONAL REPRESSOR"/>
    <property type="match status" value="1"/>
</dbReference>
<dbReference type="SUPFAM" id="SSF48008">
    <property type="entry name" value="GntR ligand-binding domain-like"/>
    <property type="match status" value="1"/>
</dbReference>
<dbReference type="Pfam" id="PF00392">
    <property type="entry name" value="GntR"/>
    <property type="match status" value="1"/>
</dbReference>
<evidence type="ECO:0000259" key="4">
    <source>
        <dbReference type="PROSITE" id="PS50949"/>
    </source>
</evidence>
<keyword evidence="3" id="KW-0804">Transcription</keyword>
<feature type="domain" description="HTH gntR-type" evidence="4">
    <location>
        <begin position="7"/>
        <end position="74"/>
    </location>
</feature>
<proteinExistence type="predicted"/>
<dbReference type="PANTHER" id="PTHR43537">
    <property type="entry name" value="TRANSCRIPTIONAL REGULATOR, GNTR FAMILY"/>
    <property type="match status" value="1"/>
</dbReference>
<dbReference type="SMART" id="SM00895">
    <property type="entry name" value="FCD"/>
    <property type="match status" value="1"/>
</dbReference>
<dbReference type="InterPro" id="IPR036390">
    <property type="entry name" value="WH_DNA-bd_sf"/>
</dbReference>
<dbReference type="SMART" id="SM00345">
    <property type="entry name" value="HTH_GNTR"/>
    <property type="match status" value="1"/>
</dbReference>
<organism evidence="5 6">
    <name type="scientific">Pigmentiphaga humi</name>
    <dbReference type="NCBI Taxonomy" id="2478468"/>
    <lineage>
        <taxon>Bacteria</taxon>
        <taxon>Pseudomonadati</taxon>
        <taxon>Pseudomonadota</taxon>
        <taxon>Betaproteobacteria</taxon>
        <taxon>Burkholderiales</taxon>
        <taxon>Alcaligenaceae</taxon>
        <taxon>Pigmentiphaga</taxon>
    </lineage>
</organism>
<dbReference type="Proteomes" id="UP000277294">
    <property type="component" value="Unassembled WGS sequence"/>
</dbReference>
<accession>A0A3P4AYX0</accession>
<dbReference type="InterPro" id="IPR011711">
    <property type="entry name" value="GntR_C"/>
</dbReference>
<dbReference type="AlphaFoldDB" id="A0A3P4AYX0"/>
<dbReference type="Gene3D" id="1.10.10.10">
    <property type="entry name" value="Winged helix-like DNA-binding domain superfamily/Winged helix DNA-binding domain"/>
    <property type="match status" value="1"/>
</dbReference>
<evidence type="ECO:0000313" key="5">
    <source>
        <dbReference type="EMBL" id="VCU69284.1"/>
    </source>
</evidence>
<dbReference type="GO" id="GO:0003677">
    <property type="term" value="F:DNA binding"/>
    <property type="evidence" value="ECO:0007669"/>
    <property type="project" value="UniProtKB-KW"/>
</dbReference>
<sequence>MPPGATQSIGSSLAEVLRDRIVTGVYPPGMWVRESALAEEFGYSNGPIREALQLLVGEELLVREPWRGVRVVELSDEEIVELFQLRAALLELAAELAAQHVSAEQLAAGRRLLAELDEALANGDIRAQLALGNALNLWICDCSGNGRLARNWNRFTSQSRMYFHTALRNSTDPHEVSEPWRELVDALERRDIAAARTAARQLVRRPLGGLGLPSGL</sequence>
<name>A0A3P4AYX0_9BURK</name>
<gene>
    <name evidence="5" type="primary">mcbR_2</name>
    <name evidence="5" type="ORF">PIGHUM_01345</name>
</gene>
<dbReference type="Pfam" id="PF07729">
    <property type="entry name" value="FCD"/>
    <property type="match status" value="1"/>
</dbReference>